<dbReference type="NCBIfam" id="NF033564">
    <property type="entry name" value="transpos_ISAs1"/>
    <property type="match status" value="1"/>
</dbReference>
<dbReference type="GO" id="GO:0004803">
    <property type="term" value="F:transposase activity"/>
    <property type="evidence" value="ECO:0007669"/>
    <property type="project" value="InterPro"/>
</dbReference>
<dbReference type="AlphaFoldDB" id="A0A2S5DEA4"/>
<evidence type="ECO:0000259" key="1">
    <source>
        <dbReference type="Pfam" id="PF01609"/>
    </source>
</evidence>
<dbReference type="PANTHER" id="PTHR30298:SF0">
    <property type="entry name" value="PROTEIN YBFL-RELATED"/>
    <property type="match status" value="1"/>
</dbReference>
<feature type="domain" description="Transposase IS4-like" evidence="1">
    <location>
        <begin position="30"/>
        <end position="255"/>
    </location>
</feature>
<gene>
    <name evidence="2" type="ORF">C2I19_13655</name>
</gene>
<evidence type="ECO:0000313" key="3">
    <source>
        <dbReference type="Proteomes" id="UP000237082"/>
    </source>
</evidence>
<name>A0A2S5DEA4_9NEIS</name>
<dbReference type="InterPro" id="IPR051698">
    <property type="entry name" value="Transposase_11-like"/>
</dbReference>
<dbReference type="PANTHER" id="PTHR30298">
    <property type="entry name" value="H REPEAT-ASSOCIATED PREDICTED TRANSPOSASE"/>
    <property type="match status" value="1"/>
</dbReference>
<dbReference type="InterPro" id="IPR047647">
    <property type="entry name" value="ISAs1_transpos"/>
</dbReference>
<protein>
    <submittedName>
        <fullName evidence="2">ISAs1 family transposase</fullName>
    </submittedName>
</protein>
<organism evidence="2 3">
    <name type="scientific">Chromobacterium alticapitis</name>
    <dbReference type="NCBI Taxonomy" id="2073169"/>
    <lineage>
        <taxon>Bacteria</taxon>
        <taxon>Pseudomonadati</taxon>
        <taxon>Pseudomonadota</taxon>
        <taxon>Betaproteobacteria</taxon>
        <taxon>Neisseriales</taxon>
        <taxon>Chromobacteriaceae</taxon>
        <taxon>Chromobacterium</taxon>
    </lineage>
</organism>
<evidence type="ECO:0000313" key="2">
    <source>
        <dbReference type="EMBL" id="POZ61433.1"/>
    </source>
</evidence>
<dbReference type="GO" id="GO:0006313">
    <property type="term" value="P:DNA transposition"/>
    <property type="evidence" value="ECO:0007669"/>
    <property type="project" value="InterPro"/>
</dbReference>
<keyword evidence="3" id="KW-1185">Reference proteome</keyword>
<comment type="caution">
    <text evidence="2">The sequence shown here is derived from an EMBL/GenBank/DDBJ whole genome shotgun (WGS) entry which is preliminary data.</text>
</comment>
<dbReference type="GO" id="GO:0003677">
    <property type="term" value="F:DNA binding"/>
    <property type="evidence" value="ECO:0007669"/>
    <property type="project" value="InterPro"/>
</dbReference>
<reference evidence="3" key="1">
    <citation type="submission" date="2018-02" db="EMBL/GenBank/DDBJ databases">
        <authorList>
            <person name="O'Hara-Hanley K."/>
            <person name="Soby S."/>
        </authorList>
    </citation>
    <scope>NUCLEOTIDE SEQUENCE [LARGE SCALE GENOMIC DNA]</scope>
    <source>
        <strain evidence="3">MWU14-2602</strain>
    </source>
</reference>
<sequence length="316" mass="34921">MAPNTELGHSHFEAAFRDWTQGLQGAFQQIAIDGKCLRGIARGQHGPVHMVSAFATELGLALGQEKVADKSNEITAITALLNALDVKGCLVILDAMGCQKDVAKTIVERQADYLLAVKDNQPKLRQAAACALMDRPGERVTGAQKGHGRTVLQHVVIAPAEDFVDEAAWPGGKTVGRVDSVRLDGSGQPVVEQRYYLSSRELGAEALAQAVRRHWAIENSLHWCFDVIFHEDQCLLRKDHGPQNFALLLKFALNLLRSSPFQAKKSMRVRRKRAGCDDGQGNRTYLTYQVCRRSFCPQQPDWHSAGSGMRAHLFKI</sequence>
<accession>A0A2S5DEA4</accession>
<dbReference type="EMBL" id="PQWB01000054">
    <property type="protein sequence ID" value="POZ61433.1"/>
    <property type="molecule type" value="Genomic_DNA"/>
</dbReference>
<dbReference type="Pfam" id="PF01609">
    <property type="entry name" value="DDE_Tnp_1"/>
    <property type="match status" value="1"/>
</dbReference>
<proteinExistence type="predicted"/>
<dbReference type="Proteomes" id="UP000237082">
    <property type="component" value="Unassembled WGS sequence"/>
</dbReference>
<dbReference type="InterPro" id="IPR002559">
    <property type="entry name" value="Transposase_11"/>
</dbReference>